<comment type="caution">
    <text evidence="7">The sequence shown here is derived from an EMBL/GenBank/DDBJ whole genome shotgun (WGS) entry which is preliminary data.</text>
</comment>
<dbReference type="InterPro" id="IPR017039">
    <property type="entry name" value="Virul_fac_BrkB"/>
</dbReference>
<evidence type="ECO:0000256" key="2">
    <source>
        <dbReference type="ARBA" id="ARBA00022475"/>
    </source>
</evidence>
<keyword evidence="3 6" id="KW-0812">Transmembrane</keyword>
<feature type="transmembrane region" description="Helical" evidence="6">
    <location>
        <begin position="261"/>
        <end position="286"/>
    </location>
</feature>
<proteinExistence type="predicted"/>
<keyword evidence="2" id="KW-1003">Cell membrane</keyword>
<dbReference type="Proteomes" id="UP001596024">
    <property type="component" value="Unassembled WGS sequence"/>
</dbReference>
<dbReference type="PANTHER" id="PTHR30213:SF0">
    <property type="entry name" value="UPF0761 MEMBRANE PROTEIN YIHY"/>
    <property type="match status" value="1"/>
</dbReference>
<evidence type="ECO:0000313" key="8">
    <source>
        <dbReference type="Proteomes" id="UP001596024"/>
    </source>
</evidence>
<sequence length="298" mass="31852">MLKTQLDRLKPLAEAVMRIGPVAVPVRAFHRIIQREVMLFAGGASFFALLGLFPAFAVLASIYGLIHDEAEAYEQVSRMAEMLPPDVGRFLMNQLSLLATTSSTALTLQGAIALVIALFAASRGTKAVITGLNSIAGREGLRSLVRYNFVAMMAVLVGIGLLIAANLTIIFVPAVLSPALEVLGLDGEEVGLLINPVTLSVGGMFLVLALLYRYVMQRTGETSWAACLIGAATSTVLWMTLSAGFAGYVSAFVNASIYGSLGAVIVFLIWIYWAAYVLFFGGAIAVETDKEYFRRNGG</sequence>
<feature type="transmembrane region" description="Helical" evidence="6">
    <location>
        <begin position="224"/>
        <end position="249"/>
    </location>
</feature>
<evidence type="ECO:0000256" key="5">
    <source>
        <dbReference type="ARBA" id="ARBA00023136"/>
    </source>
</evidence>
<protein>
    <submittedName>
        <fullName evidence="7">YihY/virulence factor BrkB family protein</fullName>
    </submittedName>
</protein>
<feature type="transmembrane region" description="Helical" evidence="6">
    <location>
        <begin position="192"/>
        <end position="212"/>
    </location>
</feature>
<dbReference type="Pfam" id="PF03631">
    <property type="entry name" value="Virul_fac_BrkB"/>
    <property type="match status" value="1"/>
</dbReference>
<evidence type="ECO:0000256" key="3">
    <source>
        <dbReference type="ARBA" id="ARBA00022692"/>
    </source>
</evidence>
<keyword evidence="4 6" id="KW-1133">Transmembrane helix</keyword>
<gene>
    <name evidence="7" type="ORF">ACFPB0_00955</name>
</gene>
<accession>A0ABV9N666</accession>
<evidence type="ECO:0000256" key="4">
    <source>
        <dbReference type="ARBA" id="ARBA00022989"/>
    </source>
</evidence>
<evidence type="ECO:0000313" key="7">
    <source>
        <dbReference type="EMBL" id="MFC4723847.1"/>
    </source>
</evidence>
<keyword evidence="5 6" id="KW-0472">Membrane</keyword>
<organism evidence="7 8">
    <name type="scientific">Glycocaulis abyssi</name>
    <dbReference type="NCBI Taxonomy" id="1433403"/>
    <lineage>
        <taxon>Bacteria</taxon>
        <taxon>Pseudomonadati</taxon>
        <taxon>Pseudomonadota</taxon>
        <taxon>Alphaproteobacteria</taxon>
        <taxon>Maricaulales</taxon>
        <taxon>Maricaulaceae</taxon>
        <taxon>Glycocaulis</taxon>
    </lineage>
</organism>
<reference evidence="8" key="1">
    <citation type="journal article" date="2019" name="Int. J. Syst. Evol. Microbiol.">
        <title>The Global Catalogue of Microorganisms (GCM) 10K type strain sequencing project: providing services to taxonomists for standard genome sequencing and annotation.</title>
        <authorList>
            <consortium name="The Broad Institute Genomics Platform"/>
            <consortium name="The Broad Institute Genome Sequencing Center for Infectious Disease"/>
            <person name="Wu L."/>
            <person name="Ma J."/>
        </authorList>
    </citation>
    <scope>NUCLEOTIDE SEQUENCE [LARGE SCALE GENOMIC DNA]</scope>
    <source>
        <strain evidence="8">CCUG 62981</strain>
    </source>
</reference>
<dbReference type="PANTHER" id="PTHR30213">
    <property type="entry name" value="INNER MEMBRANE PROTEIN YHJD"/>
    <property type="match status" value="1"/>
</dbReference>
<name>A0ABV9N666_9PROT</name>
<feature type="transmembrane region" description="Helical" evidence="6">
    <location>
        <begin position="147"/>
        <end position="172"/>
    </location>
</feature>
<dbReference type="RefSeq" id="WP_371394534.1">
    <property type="nucleotide sequence ID" value="NZ_CP163421.1"/>
</dbReference>
<dbReference type="EMBL" id="JBHSGQ010000001">
    <property type="protein sequence ID" value="MFC4723847.1"/>
    <property type="molecule type" value="Genomic_DNA"/>
</dbReference>
<evidence type="ECO:0000256" key="1">
    <source>
        <dbReference type="ARBA" id="ARBA00004651"/>
    </source>
</evidence>
<evidence type="ECO:0000256" key="6">
    <source>
        <dbReference type="SAM" id="Phobius"/>
    </source>
</evidence>
<dbReference type="PIRSF" id="PIRSF035875">
    <property type="entry name" value="RNase_BN"/>
    <property type="match status" value="1"/>
</dbReference>
<keyword evidence="8" id="KW-1185">Reference proteome</keyword>
<comment type="subcellular location">
    <subcellularLocation>
        <location evidence="1">Cell membrane</location>
        <topology evidence="1">Multi-pass membrane protein</topology>
    </subcellularLocation>
</comment>
<feature type="transmembrane region" description="Helical" evidence="6">
    <location>
        <begin position="37"/>
        <end position="66"/>
    </location>
</feature>
<feature type="transmembrane region" description="Helical" evidence="6">
    <location>
        <begin position="95"/>
        <end position="120"/>
    </location>
</feature>